<dbReference type="STRING" id="1122133.SAMN02745157_3662"/>
<sequence length="300" mass="31653">MQDFADRLSETARDVEALLGDLLAEKPQPGEIARPARLLAAMRHAMLGGGKRLRPALTLEVARLFGRADAGVMRVAAAIECLHGYSLVHDDLPSMDDDDIRRGRPTVHKAFDEATAILCGDALQTLAFDIIAAPETDDDALVRAELVLGLARASGLGGMAGGQMLDLEAESSRLGEAATLEMQAMKTGALIRFSCEAGAILGRADAEACRRIRRYGEIIGLAFQLADDLLDATATPEALGKATAKDQARGKATLVALYGIQETRARLANLVAEAEGLLAPFGPAAAPLAEAARFVALRES</sequence>
<evidence type="ECO:0000256" key="8">
    <source>
        <dbReference type="RuleBase" id="RU004466"/>
    </source>
</evidence>
<dbReference type="CDD" id="cd00685">
    <property type="entry name" value="Trans_IPPS_HT"/>
    <property type="match status" value="1"/>
</dbReference>
<dbReference type="SFLD" id="SFLDG01017">
    <property type="entry name" value="Polyprenyl_Transferase_Like"/>
    <property type="match status" value="1"/>
</dbReference>
<dbReference type="InterPro" id="IPR033749">
    <property type="entry name" value="Polyprenyl_synt_CS"/>
</dbReference>
<keyword evidence="4" id="KW-0479">Metal-binding</keyword>
<dbReference type="FunFam" id="1.10.600.10:FF:000001">
    <property type="entry name" value="Geranylgeranyl diphosphate synthase"/>
    <property type="match status" value="1"/>
</dbReference>
<keyword evidence="3 8" id="KW-0808">Transferase</keyword>
<evidence type="ECO:0000256" key="2">
    <source>
        <dbReference type="ARBA" id="ARBA00006706"/>
    </source>
</evidence>
<dbReference type="InterPro" id="IPR053378">
    <property type="entry name" value="Prenyl_diphosphate_synthase"/>
</dbReference>
<dbReference type="GO" id="GO:0005737">
    <property type="term" value="C:cytoplasm"/>
    <property type="evidence" value="ECO:0007669"/>
    <property type="project" value="UniProtKB-ARBA"/>
</dbReference>
<accession>A0A1M5HXW4</accession>
<evidence type="ECO:0000256" key="5">
    <source>
        <dbReference type="ARBA" id="ARBA00022842"/>
    </source>
</evidence>
<organism evidence="9 10">
    <name type="scientific">Kaistia soli DSM 19436</name>
    <dbReference type="NCBI Taxonomy" id="1122133"/>
    <lineage>
        <taxon>Bacteria</taxon>
        <taxon>Pseudomonadati</taxon>
        <taxon>Pseudomonadota</taxon>
        <taxon>Alphaproteobacteria</taxon>
        <taxon>Hyphomicrobiales</taxon>
        <taxon>Kaistiaceae</taxon>
        <taxon>Kaistia</taxon>
    </lineage>
</organism>
<evidence type="ECO:0000313" key="9">
    <source>
        <dbReference type="EMBL" id="SHG20729.1"/>
    </source>
</evidence>
<dbReference type="GO" id="GO:0016114">
    <property type="term" value="P:terpenoid biosynthetic process"/>
    <property type="evidence" value="ECO:0007669"/>
    <property type="project" value="UniProtKB-ARBA"/>
</dbReference>
<evidence type="ECO:0000256" key="6">
    <source>
        <dbReference type="ARBA" id="ARBA00023229"/>
    </source>
</evidence>
<reference evidence="9 10" key="1">
    <citation type="submission" date="2016-11" db="EMBL/GenBank/DDBJ databases">
        <authorList>
            <person name="Jaros S."/>
            <person name="Januszkiewicz K."/>
            <person name="Wedrychowicz H."/>
        </authorList>
    </citation>
    <scope>NUCLEOTIDE SEQUENCE [LARGE SCALE GENOMIC DNA]</scope>
    <source>
        <strain evidence="9 10">DSM 19436</strain>
    </source>
</reference>
<comment type="similarity">
    <text evidence="2 8">Belongs to the FPP/GGPP synthase family.</text>
</comment>
<evidence type="ECO:0000256" key="1">
    <source>
        <dbReference type="ARBA" id="ARBA00001946"/>
    </source>
</evidence>
<proteinExistence type="inferred from homology"/>
<evidence type="ECO:0000256" key="7">
    <source>
        <dbReference type="ARBA" id="ARBA00069024"/>
    </source>
</evidence>
<evidence type="ECO:0000313" key="10">
    <source>
        <dbReference type="Proteomes" id="UP000184485"/>
    </source>
</evidence>
<evidence type="ECO:0000256" key="3">
    <source>
        <dbReference type="ARBA" id="ARBA00022679"/>
    </source>
</evidence>
<name>A0A1M5HXW4_9HYPH</name>
<keyword evidence="10" id="KW-1185">Reference proteome</keyword>
<dbReference type="PROSITE" id="PS00723">
    <property type="entry name" value="POLYPRENYL_SYNTHASE_1"/>
    <property type="match status" value="1"/>
</dbReference>
<dbReference type="PROSITE" id="PS00444">
    <property type="entry name" value="POLYPRENYL_SYNTHASE_2"/>
    <property type="match status" value="1"/>
</dbReference>
<dbReference type="SFLD" id="SFLDS00005">
    <property type="entry name" value="Isoprenoid_Synthase_Type_I"/>
    <property type="match status" value="1"/>
</dbReference>
<dbReference type="GO" id="GO:0046872">
    <property type="term" value="F:metal ion binding"/>
    <property type="evidence" value="ECO:0007669"/>
    <property type="project" value="UniProtKB-KW"/>
</dbReference>
<dbReference type="NCBIfam" id="NF045485">
    <property type="entry name" value="FPPsyn"/>
    <property type="match status" value="1"/>
</dbReference>
<dbReference type="PANTHER" id="PTHR43281:SF1">
    <property type="entry name" value="FARNESYL DIPHOSPHATE SYNTHASE"/>
    <property type="match status" value="1"/>
</dbReference>
<dbReference type="Proteomes" id="UP000184485">
    <property type="component" value="Unassembled WGS sequence"/>
</dbReference>
<dbReference type="Gene3D" id="1.10.600.10">
    <property type="entry name" value="Farnesyl Diphosphate Synthase"/>
    <property type="match status" value="1"/>
</dbReference>
<gene>
    <name evidence="9" type="ORF">SAMN02745157_3662</name>
</gene>
<dbReference type="InterPro" id="IPR000092">
    <property type="entry name" value="Polyprenyl_synt"/>
</dbReference>
<dbReference type="SUPFAM" id="SSF48576">
    <property type="entry name" value="Terpenoid synthases"/>
    <property type="match status" value="1"/>
</dbReference>
<dbReference type="GO" id="GO:0004659">
    <property type="term" value="F:prenyltransferase activity"/>
    <property type="evidence" value="ECO:0007669"/>
    <property type="project" value="InterPro"/>
</dbReference>
<keyword evidence="6" id="KW-0414">Isoprene biosynthesis</keyword>
<evidence type="ECO:0000256" key="4">
    <source>
        <dbReference type="ARBA" id="ARBA00022723"/>
    </source>
</evidence>
<comment type="cofactor">
    <cofactor evidence="1">
        <name>Mg(2+)</name>
        <dbReference type="ChEBI" id="CHEBI:18420"/>
    </cofactor>
</comment>
<dbReference type="InterPro" id="IPR008949">
    <property type="entry name" value="Isoprenoid_synthase_dom_sf"/>
</dbReference>
<dbReference type="EMBL" id="FQUP01000004">
    <property type="protein sequence ID" value="SHG20729.1"/>
    <property type="molecule type" value="Genomic_DNA"/>
</dbReference>
<dbReference type="PANTHER" id="PTHR43281">
    <property type="entry name" value="FARNESYL DIPHOSPHATE SYNTHASE"/>
    <property type="match status" value="1"/>
</dbReference>
<keyword evidence="5" id="KW-0460">Magnesium</keyword>
<protein>
    <recommendedName>
        <fullName evidence="7">Probable farnesyl diphosphate synthase</fullName>
    </recommendedName>
</protein>
<dbReference type="Pfam" id="PF00348">
    <property type="entry name" value="polyprenyl_synt"/>
    <property type="match status" value="1"/>
</dbReference>
<dbReference type="AlphaFoldDB" id="A0A1M5HXW4"/>